<evidence type="ECO:0000313" key="1">
    <source>
        <dbReference type="EMBL" id="CED72384.1"/>
    </source>
</evidence>
<dbReference type="KEGG" id="awd:AWOD_I_2328"/>
<evidence type="ECO:0000313" key="2">
    <source>
        <dbReference type="Proteomes" id="UP000032427"/>
    </source>
</evidence>
<dbReference type="PIRSF" id="PIRSF028153">
    <property type="entry name" value="MSHA_biogenesis_protein_MshI"/>
    <property type="match status" value="1"/>
</dbReference>
<dbReference type="Proteomes" id="UP000032427">
    <property type="component" value="Chromosome 1"/>
</dbReference>
<sequence length="485" mass="54105">MNMMDAFKKLTLARSVKTTTSIVILQGGIYITKSDGHDELKESHFTPIEQQNSWKEALILACQKNGISDCHTNVILGSHLYQSFQIENPNLPKEELLGALPFLVKDLISDRVTDIVADGVEAVNGKLQVYISQISTIQTVVELLKECSIQVVNVTPDELVWSYSKPDESSFMLLNHSKLAEFKLLAFSEGSLHLNRSLRGIVAPLTGGLSDGFQLDSLALEIQRSLDYLSAQLHGVNINHLYFRCDDEDDVLLASELQNRLGVQVSTLLVDEPRVFRSGEILSWLGLFNQPSINLYNDRLKPKTDYFTLQNVVVSWVVGLTITAAIVGYYHWQYYNLSTEIQTLSITESSQKQTLASLSQQLESHKPSAAKMAAIQRLKEDIESKKTSLKVIDNFDEGMQIGYSGVMSSLTQLGQGNISLSKIYMSGENVNFIGYARTPDVIPNWINSFENEVHLIGRTFAQLEIKTDEKGIVSFVLNTKASGEE</sequence>
<dbReference type="HOGENOM" id="CLU_044171_0_0_6"/>
<organism evidence="1 2">
    <name type="scientific">Aliivibrio wodanis</name>
    <dbReference type="NCBI Taxonomy" id="80852"/>
    <lineage>
        <taxon>Bacteria</taxon>
        <taxon>Pseudomonadati</taxon>
        <taxon>Pseudomonadota</taxon>
        <taxon>Gammaproteobacteria</taxon>
        <taxon>Vibrionales</taxon>
        <taxon>Vibrionaceae</taxon>
        <taxon>Aliivibrio</taxon>
    </lineage>
</organism>
<accession>A0A090KLG8</accession>
<protein>
    <submittedName>
        <fullName evidence="1">Type IV pilus, MSHA biogenesis protein MshI</fullName>
    </submittedName>
</protein>
<dbReference type="OrthoDB" id="5296002at2"/>
<dbReference type="STRING" id="80852.AWOD_I_2328"/>
<dbReference type="PATRIC" id="fig|80852.17.peg.2409"/>
<keyword evidence="2" id="KW-1185">Reference proteome</keyword>
<dbReference type="Gene3D" id="3.30.420.380">
    <property type="match status" value="1"/>
</dbReference>
<gene>
    <name evidence="1" type="primary">mshI</name>
    <name evidence="1" type="ORF">AWOD_I_2328</name>
</gene>
<dbReference type="InterPro" id="IPR043129">
    <property type="entry name" value="ATPase_NBD"/>
</dbReference>
<dbReference type="InterPro" id="IPR016871">
    <property type="entry name" value="MSHA_biogenesis_MshI"/>
</dbReference>
<dbReference type="AlphaFoldDB" id="A0A090KLG8"/>
<reference evidence="2" key="1">
    <citation type="submission" date="2014-09" db="EMBL/GenBank/DDBJ databases">
        <authorList>
            <person name="Hjerde E."/>
        </authorList>
    </citation>
    <scope>NUCLEOTIDE SEQUENCE [LARGE SCALE GENOMIC DNA]</scope>
    <source>
        <strain evidence="2">06/09/139</strain>
    </source>
</reference>
<dbReference type="GeneID" id="28541914"/>
<name>A0A090KLG8_9GAMM</name>
<proteinExistence type="predicted"/>
<dbReference type="EMBL" id="LN554846">
    <property type="protein sequence ID" value="CED72384.1"/>
    <property type="molecule type" value="Genomic_DNA"/>
</dbReference>
<dbReference type="SUPFAM" id="SSF53067">
    <property type="entry name" value="Actin-like ATPase domain"/>
    <property type="match status" value="1"/>
</dbReference>